<dbReference type="AlphaFoldDB" id="K2JUL5"/>
<evidence type="ECO:0000313" key="5">
    <source>
        <dbReference type="EMBL" id="EKE68930.1"/>
    </source>
</evidence>
<dbReference type="InterPro" id="IPR000070">
    <property type="entry name" value="Pectinesterase_cat"/>
</dbReference>
<dbReference type="PANTHER" id="PTHR31321">
    <property type="entry name" value="ACYL-COA THIOESTER HYDROLASE YBHC-RELATED"/>
    <property type="match status" value="1"/>
</dbReference>
<dbReference type="InterPro" id="IPR012334">
    <property type="entry name" value="Pectin_lyas_fold"/>
</dbReference>
<evidence type="ECO:0000259" key="4">
    <source>
        <dbReference type="Pfam" id="PF01095"/>
    </source>
</evidence>
<reference evidence="5 6" key="1">
    <citation type="journal article" date="2012" name="J. Bacteriol.">
        <title>Genome Sequence of Gallaecimonas xiamenensis Type Strain 3-C-1.</title>
        <authorList>
            <person name="Lai Q."/>
            <person name="Wang L."/>
            <person name="Wang W."/>
            <person name="Shao Z."/>
        </authorList>
    </citation>
    <scope>NUCLEOTIDE SEQUENCE [LARGE SCALE GENOMIC DNA]</scope>
    <source>
        <strain evidence="5 6">3-C-1</strain>
    </source>
</reference>
<dbReference type="eggNOG" id="COG4677">
    <property type="taxonomic scope" value="Bacteria"/>
</dbReference>
<dbReference type="GO" id="GO:0030599">
    <property type="term" value="F:pectinesterase activity"/>
    <property type="evidence" value="ECO:0007669"/>
    <property type="project" value="InterPro"/>
</dbReference>
<dbReference type="Gene3D" id="2.160.20.10">
    <property type="entry name" value="Single-stranded right-handed beta-helix, Pectin lyase-like"/>
    <property type="match status" value="1"/>
</dbReference>
<evidence type="ECO:0000256" key="3">
    <source>
        <dbReference type="ARBA" id="ARBA00023085"/>
    </source>
</evidence>
<evidence type="ECO:0000256" key="2">
    <source>
        <dbReference type="ARBA" id="ARBA00022801"/>
    </source>
</evidence>
<comment type="caution">
    <text evidence="5">The sequence shown here is derived from an EMBL/GenBank/DDBJ whole genome shotgun (WGS) entry which is preliminary data.</text>
</comment>
<name>K2JUL5_9GAMM</name>
<dbReference type="Proteomes" id="UP000006755">
    <property type="component" value="Unassembled WGS sequence"/>
</dbReference>
<keyword evidence="3" id="KW-0063">Aspartyl esterase</keyword>
<dbReference type="Pfam" id="PF01095">
    <property type="entry name" value="Pectinesterase"/>
    <property type="match status" value="1"/>
</dbReference>
<dbReference type="GO" id="GO:0009279">
    <property type="term" value="C:cell outer membrane"/>
    <property type="evidence" value="ECO:0007669"/>
    <property type="project" value="TreeGrafter"/>
</dbReference>
<proteinExistence type="inferred from homology"/>
<organism evidence="5 6">
    <name type="scientific">Gallaecimonas xiamenensis 3-C-1</name>
    <dbReference type="NCBI Taxonomy" id="745411"/>
    <lineage>
        <taxon>Bacteria</taxon>
        <taxon>Pseudomonadati</taxon>
        <taxon>Pseudomonadota</taxon>
        <taxon>Gammaproteobacteria</taxon>
        <taxon>Enterobacterales</taxon>
        <taxon>Gallaecimonadaceae</taxon>
        <taxon>Gallaecimonas</taxon>
    </lineage>
</organism>
<protein>
    <submittedName>
        <fullName evidence="5">Pectinesterase</fullName>
    </submittedName>
</protein>
<feature type="domain" description="Pectinesterase catalytic" evidence="4">
    <location>
        <begin position="25"/>
        <end position="283"/>
    </location>
</feature>
<evidence type="ECO:0000313" key="6">
    <source>
        <dbReference type="Proteomes" id="UP000006755"/>
    </source>
</evidence>
<evidence type="ECO:0000256" key="1">
    <source>
        <dbReference type="ARBA" id="ARBA00008891"/>
    </source>
</evidence>
<gene>
    <name evidence="5" type="ORF">B3C1_16134</name>
</gene>
<dbReference type="STRING" id="745411.B3C1_16134"/>
<dbReference type="InterPro" id="IPR011050">
    <property type="entry name" value="Pectin_lyase_fold/virulence"/>
</dbReference>
<keyword evidence="6" id="KW-1185">Reference proteome</keyword>
<dbReference type="GO" id="GO:0042545">
    <property type="term" value="P:cell wall modification"/>
    <property type="evidence" value="ECO:0007669"/>
    <property type="project" value="InterPro"/>
</dbReference>
<dbReference type="PANTHER" id="PTHR31321:SF57">
    <property type="entry name" value="PECTINESTERASE 53-RELATED"/>
    <property type="match status" value="1"/>
</dbReference>
<dbReference type="EMBL" id="AMRI01000027">
    <property type="protein sequence ID" value="EKE68930.1"/>
    <property type="molecule type" value="Genomic_DNA"/>
</dbReference>
<dbReference type="SUPFAM" id="SSF51126">
    <property type="entry name" value="Pectin lyase-like"/>
    <property type="match status" value="1"/>
</dbReference>
<comment type="similarity">
    <text evidence="1">Belongs to the pectinesterase family.</text>
</comment>
<keyword evidence="2" id="KW-0378">Hydrolase</keyword>
<sequence>MMIWLVLFCGSALAEPYQAVVGPGGDYPSIGAALAAVPKDNGKPFTIFIQDGVYQEKLSVDKPHVRLLGQSQGGTIIRFGDSAEAKGADGKAVGTWGSYVLRVTAPDFSAQNLTIDNSFDFPANAAKSDTDPTKVRHTQAVALATTGQSDRALFRRVTLIGYQDTLLMDAGRQLFEDCTIKGNVDFIFGKGQGVFRRCDIVSRNRPGAKVTGYITAPSTDISQPYGMLFVDNRFIKEKGVPKGSVRLGRPWHPSGDPRAEGSAVFINNFMDDHFGPQGYADIGVTLPSGQPARFQWQPWSRFFEYGNTGPGAIKDSNRPQLLPAALPWYSADAVLAGWQPGP</sequence>
<accession>K2JUL5</accession>